<comment type="similarity">
    <text evidence="1">Belongs to the short-chain dehydrogenases/reductases (SDR) family.</text>
</comment>
<dbReference type="InterPro" id="IPR002347">
    <property type="entry name" value="SDR_fam"/>
</dbReference>
<keyword evidence="4" id="KW-1185">Reference proteome</keyword>
<reference evidence="3 4" key="1">
    <citation type="submission" date="2018-09" db="EMBL/GenBank/DDBJ databases">
        <authorList>
            <person name="Zhu H."/>
        </authorList>
    </citation>
    <scope>NUCLEOTIDE SEQUENCE [LARGE SCALE GENOMIC DNA]</scope>
    <source>
        <strain evidence="3 4">K1W22B-8</strain>
    </source>
</reference>
<dbReference type="InterPro" id="IPR036291">
    <property type="entry name" value="NAD(P)-bd_dom_sf"/>
</dbReference>
<name>A0A418WIG6_9PROT</name>
<dbReference type="CDD" id="cd05233">
    <property type="entry name" value="SDR_c"/>
    <property type="match status" value="1"/>
</dbReference>
<evidence type="ECO:0000256" key="1">
    <source>
        <dbReference type="ARBA" id="ARBA00006484"/>
    </source>
</evidence>
<dbReference type="PROSITE" id="PS00061">
    <property type="entry name" value="ADH_SHORT"/>
    <property type="match status" value="1"/>
</dbReference>
<accession>A0A418WIG6</accession>
<dbReference type="PRINTS" id="PR00081">
    <property type="entry name" value="GDHRDH"/>
</dbReference>
<organism evidence="3 4">
    <name type="scientific">Oleomonas cavernae</name>
    <dbReference type="NCBI Taxonomy" id="2320859"/>
    <lineage>
        <taxon>Bacteria</taxon>
        <taxon>Pseudomonadati</taxon>
        <taxon>Pseudomonadota</taxon>
        <taxon>Alphaproteobacteria</taxon>
        <taxon>Acetobacterales</taxon>
        <taxon>Acetobacteraceae</taxon>
        <taxon>Oleomonas</taxon>
    </lineage>
</organism>
<proteinExistence type="inferred from homology"/>
<sequence length="262" mass="27095">MRRLEGRRAIVTGAGSGIGQASALRFAAEGARVLAVGRTARTLAETVAEVRAAGGIAEPFVADATREDEVAAAVGHCLEALGGLEIFFANAGNTDRMVPLFDQTVEIWEQQYRDNVISAFLAVKHAGRHMVARGTGSIILNSSTGSLRANGGTMAYSAAKAAVNSLTMNAANAFAGTNVRVNAVLPGLTETGLTRPIFDHARSKGADGKLGALTPLRRTGRVEEIAAVAAFLASDDSAYVDGQLIAADGGISSTHPFGRFAL</sequence>
<dbReference type="Gene3D" id="3.40.50.720">
    <property type="entry name" value="NAD(P)-binding Rossmann-like Domain"/>
    <property type="match status" value="1"/>
</dbReference>
<evidence type="ECO:0000313" key="4">
    <source>
        <dbReference type="Proteomes" id="UP000284605"/>
    </source>
</evidence>
<dbReference type="EMBL" id="QYUK01000011">
    <property type="protein sequence ID" value="RJF89846.1"/>
    <property type="molecule type" value="Genomic_DNA"/>
</dbReference>
<keyword evidence="2" id="KW-0560">Oxidoreductase</keyword>
<dbReference type="PANTHER" id="PTHR43669">
    <property type="entry name" value="5-KETO-D-GLUCONATE 5-REDUCTASE"/>
    <property type="match status" value="1"/>
</dbReference>
<dbReference type="FunFam" id="3.40.50.720:FF:000084">
    <property type="entry name" value="Short-chain dehydrogenase reductase"/>
    <property type="match status" value="1"/>
</dbReference>
<dbReference type="AlphaFoldDB" id="A0A418WIG6"/>
<dbReference type="OrthoDB" id="7375193at2"/>
<dbReference type="SUPFAM" id="SSF51735">
    <property type="entry name" value="NAD(P)-binding Rossmann-fold domains"/>
    <property type="match status" value="1"/>
</dbReference>
<dbReference type="GO" id="GO:0016491">
    <property type="term" value="F:oxidoreductase activity"/>
    <property type="evidence" value="ECO:0007669"/>
    <property type="project" value="UniProtKB-KW"/>
</dbReference>
<dbReference type="PANTHER" id="PTHR43669:SF3">
    <property type="entry name" value="ALCOHOL DEHYDROGENASE, PUTATIVE (AFU_ORTHOLOGUE AFUA_3G03445)-RELATED"/>
    <property type="match status" value="1"/>
</dbReference>
<dbReference type="InterPro" id="IPR020904">
    <property type="entry name" value="Sc_DH/Rdtase_CS"/>
</dbReference>
<evidence type="ECO:0000313" key="3">
    <source>
        <dbReference type="EMBL" id="RJF89846.1"/>
    </source>
</evidence>
<dbReference type="Pfam" id="PF13561">
    <property type="entry name" value="adh_short_C2"/>
    <property type="match status" value="1"/>
</dbReference>
<evidence type="ECO:0000256" key="2">
    <source>
        <dbReference type="ARBA" id="ARBA00023002"/>
    </source>
</evidence>
<dbReference type="Proteomes" id="UP000284605">
    <property type="component" value="Unassembled WGS sequence"/>
</dbReference>
<comment type="caution">
    <text evidence="3">The sequence shown here is derived from an EMBL/GenBank/DDBJ whole genome shotgun (WGS) entry which is preliminary data.</text>
</comment>
<protein>
    <submittedName>
        <fullName evidence="3">SDR family oxidoreductase</fullName>
    </submittedName>
</protein>
<gene>
    <name evidence="3" type="ORF">D3874_04175</name>
</gene>